<dbReference type="InterPro" id="IPR029044">
    <property type="entry name" value="Nucleotide-diphossugar_trans"/>
</dbReference>
<dbReference type="InterPro" id="IPR001173">
    <property type="entry name" value="Glyco_trans_2-like"/>
</dbReference>
<protein>
    <submittedName>
        <fullName evidence="3">Glycosyltransferase family 2 protein</fullName>
    </submittedName>
</protein>
<keyword evidence="1" id="KW-0812">Transmembrane</keyword>
<dbReference type="RefSeq" id="WP_265164018.1">
    <property type="nucleotide sequence ID" value="NZ_CP069620.1"/>
</dbReference>
<keyword evidence="1" id="KW-0472">Membrane</keyword>
<evidence type="ECO:0000313" key="4">
    <source>
        <dbReference type="Proteomes" id="UP001163981"/>
    </source>
</evidence>
<sequence>MRSGTNPQKAKEKIRLENKLRVIMVVFIPNTVGFYANSLEVFKLSLRSLIGSNSDQYKITVVNNGSCQEVQDFLASFSGEEIDTIIYHSKNIGKIDALIGAARGARESLITLTDADILFLKNWFPATQEVFHSFKKAGSVSPIPFRHGFYYGTSSVLKDILLKKLKFQKLKIPENFADHNKYLESINWGNEKTDSLDWPVVQKANVRAIVGSGHQVLTIKREILFSTVPISPSLTLIGEDSEFKYIDEPIDRAGLLRLATFRNHAFHMEIHWNPGWRKNSMQPEQKNPKVVPQISKKKLLKIN</sequence>
<dbReference type="Gene3D" id="3.90.550.10">
    <property type="entry name" value="Spore Coat Polysaccharide Biosynthesis Protein SpsA, Chain A"/>
    <property type="match status" value="1"/>
</dbReference>
<reference evidence="3" key="1">
    <citation type="submission" date="2021-02" db="EMBL/GenBank/DDBJ databases">
        <title>Salinimicrobium sp. nov. isolated from seawater in Tongyeong, Republic of Korea.</title>
        <authorList>
            <person name="Lee S.-J."/>
        </authorList>
    </citation>
    <scope>NUCLEOTIDE SEQUENCE</scope>
    <source>
        <strain evidence="3">HN-2-9-2</strain>
    </source>
</reference>
<gene>
    <name evidence="3" type="ORF">JRG66_01675</name>
</gene>
<organism evidence="3 4">
    <name type="scientific">Salinimicrobium tongyeongense</name>
    <dbReference type="NCBI Taxonomy" id="2809707"/>
    <lineage>
        <taxon>Bacteria</taxon>
        <taxon>Pseudomonadati</taxon>
        <taxon>Bacteroidota</taxon>
        <taxon>Flavobacteriia</taxon>
        <taxon>Flavobacteriales</taxon>
        <taxon>Flavobacteriaceae</taxon>
        <taxon>Salinimicrobium</taxon>
    </lineage>
</organism>
<accession>A0ABY6NT27</accession>
<dbReference type="Pfam" id="PF00535">
    <property type="entry name" value="Glycos_transf_2"/>
    <property type="match status" value="1"/>
</dbReference>
<evidence type="ECO:0000259" key="2">
    <source>
        <dbReference type="Pfam" id="PF00535"/>
    </source>
</evidence>
<dbReference type="CDD" id="cd00761">
    <property type="entry name" value="Glyco_tranf_GTA_type"/>
    <property type="match status" value="1"/>
</dbReference>
<proteinExistence type="predicted"/>
<keyword evidence="4" id="KW-1185">Reference proteome</keyword>
<feature type="transmembrane region" description="Helical" evidence="1">
    <location>
        <begin position="20"/>
        <end position="38"/>
    </location>
</feature>
<evidence type="ECO:0000256" key="1">
    <source>
        <dbReference type="SAM" id="Phobius"/>
    </source>
</evidence>
<name>A0ABY6NT27_9FLAO</name>
<dbReference type="SUPFAM" id="SSF53448">
    <property type="entry name" value="Nucleotide-diphospho-sugar transferases"/>
    <property type="match status" value="1"/>
</dbReference>
<keyword evidence="1" id="KW-1133">Transmembrane helix</keyword>
<dbReference type="EMBL" id="CP069620">
    <property type="protein sequence ID" value="UZH55633.1"/>
    <property type="molecule type" value="Genomic_DNA"/>
</dbReference>
<feature type="domain" description="Glycosyltransferase 2-like" evidence="2">
    <location>
        <begin position="40"/>
        <end position="146"/>
    </location>
</feature>
<dbReference type="Proteomes" id="UP001163981">
    <property type="component" value="Chromosome"/>
</dbReference>
<evidence type="ECO:0000313" key="3">
    <source>
        <dbReference type="EMBL" id="UZH55633.1"/>
    </source>
</evidence>